<evidence type="ECO:0000256" key="3">
    <source>
        <dbReference type="ARBA" id="ARBA00012922"/>
    </source>
</evidence>
<evidence type="ECO:0000256" key="4">
    <source>
        <dbReference type="ARBA" id="ARBA00022801"/>
    </source>
</evidence>
<feature type="domain" description="Amidase" evidence="7">
    <location>
        <begin position="95"/>
        <end position="541"/>
    </location>
</feature>
<dbReference type="Proteomes" id="UP000005222">
    <property type="component" value="Chromosome D"/>
</dbReference>
<protein>
    <recommendedName>
        <fullName evidence="3">amidase</fullName>
        <ecNumber evidence="3">3.5.1.4</ecNumber>
    </recommendedName>
</protein>
<dbReference type="Gene3D" id="3.90.1300.10">
    <property type="entry name" value="Amidase signature (AS) domain"/>
    <property type="match status" value="1"/>
</dbReference>
<evidence type="ECO:0000313" key="9">
    <source>
        <dbReference type="Proteomes" id="UP000005222"/>
    </source>
</evidence>
<gene>
    <name evidence="8" type="primary">Piso0_000605</name>
    <name evidence="8" type="ORF">GNLVRS01_PISO0D00135g</name>
</gene>
<evidence type="ECO:0000256" key="5">
    <source>
        <dbReference type="PIRSR" id="PIRSR001221-1"/>
    </source>
</evidence>
<feature type="binding site" evidence="6">
    <location>
        <begin position="243"/>
        <end position="246"/>
    </location>
    <ligand>
        <name>substrate</name>
    </ligand>
</feature>
<dbReference type="EC" id="3.5.1.4" evidence="3"/>
<evidence type="ECO:0000256" key="2">
    <source>
        <dbReference type="ARBA" id="ARBA00009199"/>
    </source>
</evidence>
<dbReference type="STRING" id="559304.G8YPJ6"/>
<feature type="active site" description="Acyl-ester intermediate" evidence="5">
    <location>
        <position position="246"/>
    </location>
</feature>
<name>G8YPJ6_PICSO</name>
<accession>G8YPJ6</accession>
<dbReference type="OrthoDB" id="6428749at2759"/>
<feature type="binding site" evidence="6">
    <location>
        <position position="196"/>
    </location>
    <ligand>
        <name>substrate</name>
    </ligand>
</feature>
<evidence type="ECO:0000259" key="7">
    <source>
        <dbReference type="Pfam" id="PF01425"/>
    </source>
</evidence>
<dbReference type="AlphaFoldDB" id="G8YPJ6"/>
<evidence type="ECO:0000256" key="1">
    <source>
        <dbReference type="ARBA" id="ARBA00001311"/>
    </source>
</evidence>
<dbReference type="PANTHER" id="PTHR46072">
    <property type="entry name" value="AMIDASE-RELATED-RELATED"/>
    <property type="match status" value="1"/>
</dbReference>
<dbReference type="HOGENOM" id="CLU_009600_9_2_1"/>
<dbReference type="PIRSF" id="PIRSF001221">
    <property type="entry name" value="Amidase_fungi"/>
    <property type="match status" value="1"/>
</dbReference>
<dbReference type="SUPFAM" id="SSF75304">
    <property type="entry name" value="Amidase signature (AS) enzymes"/>
    <property type="match status" value="1"/>
</dbReference>
<dbReference type="OMA" id="RMTEFAF"/>
<dbReference type="EMBL" id="FO082056">
    <property type="protein sequence ID" value="CCE78581.1"/>
    <property type="molecule type" value="Genomic_DNA"/>
</dbReference>
<comment type="catalytic activity">
    <reaction evidence="1">
        <text>a monocarboxylic acid amide + H2O = a monocarboxylate + NH4(+)</text>
        <dbReference type="Rhea" id="RHEA:12020"/>
        <dbReference type="ChEBI" id="CHEBI:15377"/>
        <dbReference type="ChEBI" id="CHEBI:28938"/>
        <dbReference type="ChEBI" id="CHEBI:35757"/>
        <dbReference type="ChEBI" id="CHEBI:83628"/>
        <dbReference type="EC" id="3.5.1.4"/>
    </reaction>
</comment>
<organism evidence="8 9">
    <name type="scientific">Pichia sorbitophila (strain ATCC MYA-4447 / BCRC 22081 / CBS 7064 / NBRC 10061 / NRRL Y-12695)</name>
    <name type="common">Hybrid yeast</name>
    <dbReference type="NCBI Taxonomy" id="559304"/>
    <lineage>
        <taxon>Eukaryota</taxon>
        <taxon>Fungi</taxon>
        <taxon>Dikarya</taxon>
        <taxon>Ascomycota</taxon>
        <taxon>Saccharomycotina</taxon>
        <taxon>Pichiomycetes</taxon>
        <taxon>Debaryomycetaceae</taxon>
        <taxon>Millerozyma</taxon>
    </lineage>
</organism>
<dbReference type="PANTHER" id="PTHR46072:SF4">
    <property type="entry name" value="AMIDASE C550.07-RELATED"/>
    <property type="match status" value="1"/>
</dbReference>
<keyword evidence="9" id="KW-1185">Reference proteome</keyword>
<dbReference type="InterPro" id="IPR020556">
    <property type="entry name" value="Amidase_CS"/>
</dbReference>
<feature type="binding site" evidence="6">
    <location>
        <position position="222"/>
    </location>
    <ligand>
        <name>substrate</name>
    </ligand>
</feature>
<evidence type="ECO:0000256" key="6">
    <source>
        <dbReference type="PIRSR" id="PIRSR001221-2"/>
    </source>
</evidence>
<dbReference type="InterPro" id="IPR023631">
    <property type="entry name" value="Amidase_dom"/>
</dbReference>
<feature type="active site" description="Charge relay system" evidence="5">
    <location>
        <position position="222"/>
    </location>
</feature>
<feature type="active site" description="Charge relay system" evidence="5">
    <location>
        <position position="147"/>
    </location>
</feature>
<dbReference type="PROSITE" id="PS00571">
    <property type="entry name" value="AMIDASES"/>
    <property type="match status" value="1"/>
</dbReference>
<proteinExistence type="inferred from homology"/>
<reference evidence="8 9" key="1">
    <citation type="journal article" date="2012" name="G3 (Bethesda)">
        <title>Pichia sorbitophila, an interspecies yeast hybrid reveals early steps of genome resolution following polyploidization.</title>
        <authorList>
            <person name="Leh Louis V."/>
            <person name="Despons L."/>
            <person name="Friedrich A."/>
            <person name="Martin T."/>
            <person name="Durrens P."/>
            <person name="Casaregola S."/>
            <person name="Neuveglise C."/>
            <person name="Fairhead C."/>
            <person name="Marck C."/>
            <person name="Cruz J.A."/>
            <person name="Straub M.L."/>
            <person name="Kugler V."/>
            <person name="Sacerdot C."/>
            <person name="Uzunov Z."/>
            <person name="Thierry A."/>
            <person name="Weiss S."/>
            <person name="Bleykasten C."/>
            <person name="De Montigny J."/>
            <person name="Jacques N."/>
            <person name="Jung P."/>
            <person name="Lemaire M."/>
            <person name="Mallet S."/>
            <person name="Morel G."/>
            <person name="Richard G.F."/>
            <person name="Sarkar A."/>
            <person name="Savel G."/>
            <person name="Schacherer J."/>
            <person name="Seret M.L."/>
            <person name="Talla E."/>
            <person name="Samson G."/>
            <person name="Jubin C."/>
            <person name="Poulain J."/>
            <person name="Vacherie B."/>
            <person name="Barbe V."/>
            <person name="Pelletier E."/>
            <person name="Sherman D.J."/>
            <person name="Westhof E."/>
            <person name="Weissenbach J."/>
            <person name="Baret P.V."/>
            <person name="Wincker P."/>
            <person name="Gaillardin C."/>
            <person name="Dujon B."/>
            <person name="Souciet J.L."/>
        </authorList>
    </citation>
    <scope>NUCLEOTIDE SEQUENCE [LARGE SCALE GENOMIC DNA]</scope>
    <source>
        <strain evidence="9">ATCC MYA-4447 / BCRC 22081 / CBS 7064 / NBRC 10061 / NRRL Y-12695</strain>
    </source>
</reference>
<dbReference type="GO" id="GO:0004040">
    <property type="term" value="F:amidase activity"/>
    <property type="evidence" value="ECO:0007669"/>
    <property type="project" value="UniProtKB-EC"/>
</dbReference>
<dbReference type="Pfam" id="PF01425">
    <property type="entry name" value="Amidase"/>
    <property type="match status" value="1"/>
</dbReference>
<dbReference type="FunCoup" id="G8YPJ6">
    <property type="interactions" value="90"/>
</dbReference>
<comment type="similarity">
    <text evidence="2">Belongs to the amidase family.</text>
</comment>
<dbReference type="InterPro" id="IPR036928">
    <property type="entry name" value="AS_sf"/>
</dbReference>
<dbReference type="eggNOG" id="KOG1212">
    <property type="taxonomic scope" value="Eukaryota"/>
</dbReference>
<evidence type="ECO:0000313" key="8">
    <source>
        <dbReference type="EMBL" id="CCE78581.1"/>
    </source>
</evidence>
<keyword evidence="4" id="KW-0378">Hydrolase</keyword>
<dbReference type="InParanoid" id="G8YPJ6"/>
<sequence>MFSTFIDKSSDPVKFKEWKPKIEKYKTKLKENTKKEWEVSSSLLPSDIDETPFNAIETLPKVVDKSVLDIISQPAHKLAEKLRTGNLTAVDTFVAFAKAATIANQYTNYAMEFFVDEGLKRAEELDAYFKKHGKPVGPLHGLPISLKEHYNMKNKVTHASYVSLIENVTDTDAVTIQNLYEAGAVFYVRTSGPQTLMHLDSWNNITGRPRNPHNLMLGPGGSSSGEGAVVAMMGSSMGVGSDIGGSIRAPAGFCGVWGLRPTQKRISMKNTVGAFKGFEAVVCVIGPLARYAEDIDLWMKSVIGQKPWLLDCNVVPVPWRTVGKPTPSSLKIGIIYDDGIVKPHPPIERGLTYMKKVLSEAGIEVVTVKPPRVAEAVETINKLYSSDSGKCQLDLLEKSGEPLLPLTKWALGFGKGTGLMNAGEYRDLTDTRESIKEEYFNLMNDQNISFLLSPVYNGVAPMPSTIKYWGYTALWNLIDMPNLVFPTGLFQDPKIDVVDSSYTPRSEIEKYEYGLYDDPSKFVGAPISLQLTGRRYNDEEVVKCGELISDLLSK</sequence>